<keyword evidence="2" id="KW-1185">Reference proteome</keyword>
<reference evidence="1" key="1">
    <citation type="submission" date="2017-07" db="EMBL/GenBank/DDBJ databases">
        <title>Taro Niue Genome Assembly and Annotation.</title>
        <authorList>
            <person name="Atibalentja N."/>
            <person name="Keating K."/>
            <person name="Fields C.J."/>
        </authorList>
    </citation>
    <scope>NUCLEOTIDE SEQUENCE</scope>
    <source>
        <strain evidence="1">Niue_2</strain>
        <tissue evidence="1">Leaf</tissue>
    </source>
</reference>
<comment type="caution">
    <text evidence="1">The sequence shown here is derived from an EMBL/GenBank/DDBJ whole genome shotgun (WGS) entry which is preliminary data.</text>
</comment>
<dbReference type="AlphaFoldDB" id="A0A843VDF9"/>
<gene>
    <name evidence="1" type="ORF">Taro_025163</name>
</gene>
<accession>A0A843VDF9</accession>
<dbReference type="Proteomes" id="UP000652761">
    <property type="component" value="Unassembled WGS sequence"/>
</dbReference>
<evidence type="ECO:0000313" key="1">
    <source>
        <dbReference type="EMBL" id="MQL92537.1"/>
    </source>
</evidence>
<proteinExistence type="predicted"/>
<sequence length="67" mass="7367">MADEDRFEAQSTLIFKVPAEGGLQRAGGWGALAPSLNRRSPRAAKKLEGVVVSTCSDRWLRYYGPTK</sequence>
<dbReference type="EMBL" id="NMUH01001457">
    <property type="protein sequence ID" value="MQL92537.1"/>
    <property type="molecule type" value="Genomic_DNA"/>
</dbReference>
<evidence type="ECO:0000313" key="2">
    <source>
        <dbReference type="Proteomes" id="UP000652761"/>
    </source>
</evidence>
<organism evidence="1 2">
    <name type="scientific">Colocasia esculenta</name>
    <name type="common">Wild taro</name>
    <name type="synonym">Arum esculentum</name>
    <dbReference type="NCBI Taxonomy" id="4460"/>
    <lineage>
        <taxon>Eukaryota</taxon>
        <taxon>Viridiplantae</taxon>
        <taxon>Streptophyta</taxon>
        <taxon>Embryophyta</taxon>
        <taxon>Tracheophyta</taxon>
        <taxon>Spermatophyta</taxon>
        <taxon>Magnoliopsida</taxon>
        <taxon>Liliopsida</taxon>
        <taxon>Araceae</taxon>
        <taxon>Aroideae</taxon>
        <taxon>Colocasieae</taxon>
        <taxon>Colocasia</taxon>
    </lineage>
</organism>
<protein>
    <submittedName>
        <fullName evidence="1">Uncharacterized protein</fullName>
    </submittedName>
</protein>
<name>A0A843VDF9_COLES</name>